<keyword evidence="5 7" id="KW-0411">Iron-sulfur</keyword>
<dbReference type="STRING" id="222136.BBW65_03585"/>
<dbReference type="EMBL" id="CP016503">
    <property type="protein sequence ID" value="ANV97935.1"/>
    <property type="molecule type" value="Genomic_DNA"/>
</dbReference>
<gene>
    <name evidence="8" type="ORF">BBW65_03585</name>
</gene>
<dbReference type="GO" id="GO:0046872">
    <property type="term" value="F:metal ion binding"/>
    <property type="evidence" value="ECO:0007669"/>
    <property type="project" value="UniProtKB-KW"/>
</dbReference>
<dbReference type="KEGG" id="het:BBW65_03585"/>
<keyword evidence="4 7" id="KW-0408">Iron</keyword>
<protein>
    <submittedName>
        <fullName evidence="8">Hydrogenase expression protein</fullName>
    </submittedName>
</protein>
<feature type="binding site" evidence="7">
    <location>
        <position position="128"/>
    </location>
    <ligand>
        <name>[2Fe-2S] cluster</name>
        <dbReference type="ChEBI" id="CHEBI:190135"/>
    </ligand>
</feature>
<evidence type="ECO:0000256" key="1">
    <source>
        <dbReference type="ARBA" id="ARBA00010643"/>
    </source>
</evidence>
<dbReference type="PANTHER" id="PTHR10371:SF3">
    <property type="entry name" value="NADH DEHYDROGENASE [UBIQUINONE] FLAVOPROTEIN 2, MITOCHONDRIAL"/>
    <property type="match status" value="1"/>
</dbReference>
<evidence type="ECO:0000313" key="8">
    <source>
        <dbReference type="EMBL" id="ANV97935.1"/>
    </source>
</evidence>
<dbReference type="Gene3D" id="3.40.30.10">
    <property type="entry name" value="Glutaredoxin"/>
    <property type="match status" value="1"/>
</dbReference>
<dbReference type="Gene3D" id="1.10.10.1590">
    <property type="entry name" value="NADH-quinone oxidoreductase subunit E"/>
    <property type="match status" value="1"/>
</dbReference>
<evidence type="ECO:0000256" key="7">
    <source>
        <dbReference type="PIRSR" id="PIRSR000216-1"/>
    </source>
</evidence>
<comment type="cofactor">
    <cofactor evidence="6">
        <name>[2Fe-2S] cluster</name>
        <dbReference type="ChEBI" id="CHEBI:190135"/>
    </cofactor>
</comment>
<dbReference type="GO" id="GO:0003954">
    <property type="term" value="F:NADH dehydrogenase activity"/>
    <property type="evidence" value="ECO:0007669"/>
    <property type="project" value="TreeGrafter"/>
</dbReference>
<dbReference type="Pfam" id="PF01257">
    <property type="entry name" value="2Fe-2S_thioredx"/>
    <property type="match status" value="1"/>
</dbReference>
<sequence length="163" mass="18563">MKFEFTQEQLDALHRLEQQVDDKRALVLPSLWIVQRTKGYIEAEDIKYLEKTLGVRAMFYSEAIGFYSMFNSSPKGKFELKFCKTITCKLRGADALIKFAEELLGIKMGETTSDGLFSLGESECLGYCEKAPCMLCNLEQIDTLDEKKISDLIEKSRKNDASC</sequence>
<dbReference type="InterPro" id="IPR042128">
    <property type="entry name" value="NuoE_dom"/>
</dbReference>
<dbReference type="CDD" id="cd03064">
    <property type="entry name" value="TRX_Fd_NuoE"/>
    <property type="match status" value="1"/>
</dbReference>
<feature type="binding site" evidence="7">
    <location>
        <position position="83"/>
    </location>
    <ligand>
        <name>[2Fe-2S] cluster</name>
        <dbReference type="ChEBI" id="CHEBI:190135"/>
    </ligand>
</feature>
<dbReference type="RefSeq" id="WP_066339821.1">
    <property type="nucleotide sequence ID" value="NZ_CP016503.1"/>
</dbReference>
<dbReference type="InterPro" id="IPR036249">
    <property type="entry name" value="Thioredoxin-like_sf"/>
</dbReference>
<dbReference type="OrthoDB" id="9807941at2"/>
<evidence type="ECO:0000256" key="5">
    <source>
        <dbReference type="ARBA" id="ARBA00023014"/>
    </source>
</evidence>
<dbReference type="PANTHER" id="PTHR10371">
    <property type="entry name" value="NADH DEHYDROGENASE UBIQUINONE FLAVOPROTEIN 2, MITOCHONDRIAL"/>
    <property type="match status" value="1"/>
</dbReference>
<feature type="binding site" evidence="7">
    <location>
        <position position="88"/>
    </location>
    <ligand>
        <name>[2Fe-2S] cluster</name>
        <dbReference type="ChEBI" id="CHEBI:190135"/>
    </ligand>
</feature>
<name>A0A1B1U5H1_9HELI</name>
<dbReference type="InterPro" id="IPR002023">
    <property type="entry name" value="NuoE-like"/>
</dbReference>
<comment type="cofactor">
    <cofactor evidence="7">
        <name>[2Fe-2S] cluster</name>
        <dbReference type="ChEBI" id="CHEBI:190135"/>
    </cofactor>
    <text evidence="7">Binds 1 [2Fe-2S] cluster.</text>
</comment>
<proteinExistence type="inferred from homology"/>
<comment type="similarity">
    <text evidence="1">Belongs to the complex I 24 kDa subunit family.</text>
</comment>
<accession>A0A1B1U5H1</accession>
<evidence type="ECO:0000256" key="3">
    <source>
        <dbReference type="ARBA" id="ARBA00022723"/>
    </source>
</evidence>
<dbReference type="GO" id="GO:0051537">
    <property type="term" value="F:2 iron, 2 sulfur cluster binding"/>
    <property type="evidence" value="ECO:0007669"/>
    <property type="project" value="UniProtKB-KW"/>
</dbReference>
<reference evidence="9" key="1">
    <citation type="submission" date="2016-07" db="EMBL/GenBank/DDBJ databases">
        <authorList>
            <person name="Florea S."/>
            <person name="Webb J.S."/>
            <person name="Jaromczyk J."/>
            <person name="Schardl C.L."/>
        </authorList>
    </citation>
    <scope>NUCLEOTIDE SEQUENCE [LARGE SCALE GENOMIC DNA]</scope>
    <source>
        <strain evidence="9">MIT 01-6242</strain>
    </source>
</reference>
<keyword evidence="3 7" id="KW-0479">Metal-binding</keyword>
<evidence type="ECO:0000256" key="6">
    <source>
        <dbReference type="ARBA" id="ARBA00034078"/>
    </source>
</evidence>
<keyword evidence="2 7" id="KW-0001">2Fe-2S</keyword>
<dbReference type="PROSITE" id="PS01099">
    <property type="entry name" value="COMPLEX1_24K"/>
    <property type="match status" value="1"/>
</dbReference>
<dbReference type="Proteomes" id="UP000092884">
    <property type="component" value="Chromosome"/>
</dbReference>
<dbReference type="InterPro" id="IPR041921">
    <property type="entry name" value="NuoE_N"/>
</dbReference>
<organism evidence="8 9">
    <name type="scientific">Helicobacter enhydrae</name>
    <dbReference type="NCBI Taxonomy" id="222136"/>
    <lineage>
        <taxon>Bacteria</taxon>
        <taxon>Pseudomonadati</taxon>
        <taxon>Campylobacterota</taxon>
        <taxon>Epsilonproteobacteria</taxon>
        <taxon>Campylobacterales</taxon>
        <taxon>Helicobacteraceae</taxon>
        <taxon>Helicobacter</taxon>
    </lineage>
</organism>
<evidence type="ECO:0000256" key="4">
    <source>
        <dbReference type="ARBA" id="ARBA00023004"/>
    </source>
</evidence>
<dbReference type="SUPFAM" id="SSF52833">
    <property type="entry name" value="Thioredoxin-like"/>
    <property type="match status" value="1"/>
</dbReference>
<dbReference type="AlphaFoldDB" id="A0A1B1U5H1"/>
<keyword evidence="9" id="KW-1185">Reference proteome</keyword>
<evidence type="ECO:0000256" key="2">
    <source>
        <dbReference type="ARBA" id="ARBA00022714"/>
    </source>
</evidence>
<evidence type="ECO:0000313" key="9">
    <source>
        <dbReference type="Proteomes" id="UP000092884"/>
    </source>
</evidence>
<dbReference type="PIRSF" id="PIRSF000216">
    <property type="entry name" value="NADH_DH_24kDa"/>
    <property type="match status" value="1"/>
</dbReference>
<feature type="binding site" evidence="7">
    <location>
        <position position="124"/>
    </location>
    <ligand>
        <name>[2Fe-2S] cluster</name>
        <dbReference type="ChEBI" id="CHEBI:190135"/>
    </ligand>
</feature>